<reference evidence="3" key="2">
    <citation type="submission" date="2021-08" db="EMBL/GenBank/DDBJ databases">
        <title>DNA methylation of m4C regulates biosynthesis of daptomycin in Streptomyces roseosporus L30.</title>
        <authorList>
            <person name="Fang J.-L."/>
        </authorList>
    </citation>
    <scope>NUCLEOTIDE SEQUENCE</scope>
    <source>
        <strain evidence="3">L30</strain>
    </source>
</reference>
<evidence type="ECO:0000313" key="2">
    <source>
        <dbReference type="EMBL" id="AWR88421.1"/>
    </source>
</evidence>
<dbReference type="Proteomes" id="UP001056079">
    <property type="component" value="Chromosome"/>
</dbReference>
<dbReference type="EMBL" id="MH101993">
    <property type="protein sequence ID" value="AWR88421.1"/>
    <property type="molecule type" value="Genomic_DNA"/>
</dbReference>
<comment type="similarity">
    <text evidence="1">Belongs to the cytochrome P450 family.</text>
</comment>
<gene>
    <name evidence="3" type="ORF">K7395_06900</name>
</gene>
<dbReference type="GO" id="GO:0016705">
    <property type="term" value="F:oxidoreductase activity, acting on paired donors, with incorporation or reduction of molecular oxygen"/>
    <property type="evidence" value="ECO:0007669"/>
    <property type="project" value="InterPro"/>
</dbReference>
<evidence type="ECO:0000313" key="3">
    <source>
        <dbReference type="EMBL" id="USC46488.1"/>
    </source>
</evidence>
<dbReference type="InterPro" id="IPR002397">
    <property type="entry name" value="Cyt_P450_B"/>
</dbReference>
<dbReference type="GO" id="GO:0020037">
    <property type="term" value="F:heme binding"/>
    <property type="evidence" value="ECO:0007669"/>
    <property type="project" value="InterPro"/>
</dbReference>
<organism evidence="2">
    <name type="scientific">Streptomyces filamentosus</name>
    <name type="common">Streptomyces roseosporus</name>
    <dbReference type="NCBI Taxonomy" id="67294"/>
    <lineage>
        <taxon>Bacteria</taxon>
        <taxon>Bacillati</taxon>
        <taxon>Actinomycetota</taxon>
        <taxon>Actinomycetes</taxon>
        <taxon>Kitasatosporales</taxon>
        <taxon>Streptomycetaceae</taxon>
        <taxon>Streptomyces</taxon>
    </lineage>
</organism>
<dbReference type="PANTHER" id="PTHR46696:SF1">
    <property type="entry name" value="CYTOCHROME P450 YJIB-RELATED"/>
    <property type="match status" value="1"/>
</dbReference>
<dbReference type="InterPro" id="IPR001128">
    <property type="entry name" value="Cyt_P450"/>
</dbReference>
<dbReference type="EMBL" id="CP098609">
    <property type="protein sequence ID" value="USC46488.1"/>
    <property type="molecule type" value="Genomic_DNA"/>
</dbReference>
<accession>A0A2U9I6G6</accession>
<dbReference type="NCBIfam" id="TIGR04515">
    <property type="entry name" value="P450_rel_GT_act"/>
    <property type="match status" value="1"/>
</dbReference>
<protein>
    <submittedName>
        <fullName evidence="3">P450-derived glycosyltransferase activator</fullName>
    </submittedName>
    <submittedName>
        <fullName evidence="2">Putative cytochrome P450</fullName>
    </submittedName>
</protein>
<dbReference type="SUPFAM" id="SSF48264">
    <property type="entry name" value="Cytochrome P450"/>
    <property type="match status" value="1"/>
</dbReference>
<keyword evidence="4" id="KW-1185">Reference proteome</keyword>
<proteinExistence type="inferred from homology"/>
<name>A0A2U9I6G6_STRFL</name>
<dbReference type="RefSeq" id="WP_006128141.1">
    <property type="nucleotide sequence ID" value="NZ_CP098609.1"/>
</dbReference>
<dbReference type="PRINTS" id="PR00359">
    <property type="entry name" value="BP450"/>
</dbReference>
<dbReference type="Pfam" id="PF00067">
    <property type="entry name" value="p450"/>
    <property type="match status" value="1"/>
</dbReference>
<dbReference type="AlphaFoldDB" id="A0A2U9I6G6"/>
<dbReference type="Gene3D" id="1.10.630.10">
    <property type="entry name" value="Cytochrome P450"/>
    <property type="match status" value="1"/>
</dbReference>
<dbReference type="GO" id="GO:0004497">
    <property type="term" value="F:monooxygenase activity"/>
    <property type="evidence" value="ECO:0007669"/>
    <property type="project" value="InterPro"/>
</dbReference>
<sequence>MTRYQIDPRLCSDSDLARHLLTVRGVQWMHGERGVPLATLLRGLESDRHALYDAIRRRPGLSSSHVGVWVTAEHSVAAAALSDPRLGARAPGPAPRRNQVFTNDADSTLKHVLTVDDGTLELEHETYERLARNTAPVLGAAAAEARAGAFGDVFRQRADGLTHRFDLMTDYARPGVTAALADLIGLPAADRERIGELIADTGPVLDSLLCPPTLRTSRRLVEAYDGVKAALTELLGADPALPGVPDGSALGVLPRLAAADGTRADNDVLTACLLTLVVGTHLATNLVCGTVHALLRHPRELALVREDAALAGAAVEETLRHSPPVRLVSRVAREDLRLGGTDVAAGDQVVVLVEGANHDPATTADPRAFSLERDDRAHVTLDGLPGRCVAPVVRVLATEAVRALIGGRPAPEPAGEPVRHMRSPVTGAVARYPLVAAA</sequence>
<dbReference type="GO" id="GO:0005506">
    <property type="term" value="F:iron ion binding"/>
    <property type="evidence" value="ECO:0007669"/>
    <property type="project" value="InterPro"/>
</dbReference>
<evidence type="ECO:0000256" key="1">
    <source>
        <dbReference type="ARBA" id="ARBA00010617"/>
    </source>
</evidence>
<dbReference type="PANTHER" id="PTHR46696">
    <property type="entry name" value="P450, PUTATIVE (EUROFUNG)-RELATED"/>
    <property type="match status" value="1"/>
</dbReference>
<reference evidence="2" key="1">
    <citation type="journal article" date="2018" name="ChemBioChem">
        <title>Auroramycin, a potent antibiotic from Streptomyces roseosporus by CRISPR-Cas9 activation.</title>
        <authorList>
            <person name="Zhao H."/>
            <person name="Lim Y.H."/>
            <person name="Wong F.T."/>
            <person name="Yeo W.L."/>
            <person name="Ching K.C."/>
            <person name="Lim Y.W."/>
            <person name="Heng E."/>
            <person name="Chen S."/>
            <person name="Tsai D.J."/>
            <person name="Lauderdale T.L."/>
            <person name="Shia K.S."/>
            <person name="Ho Y.S."/>
            <person name="Hoon S."/>
            <person name="Ang E.L."/>
            <person name="Zhang M.M."/>
        </authorList>
    </citation>
    <scope>NUCLEOTIDE SEQUENCE</scope>
    <source>
        <strain evidence="2">NRRL 15998</strain>
    </source>
</reference>
<dbReference type="InterPro" id="IPR036396">
    <property type="entry name" value="Cyt_P450_sf"/>
</dbReference>
<evidence type="ECO:0000313" key="4">
    <source>
        <dbReference type="Proteomes" id="UP001056079"/>
    </source>
</evidence>
<dbReference type="InterPro" id="IPR030958">
    <property type="entry name" value="P450-rel_GT_act"/>
</dbReference>